<keyword evidence="2" id="KW-1185">Reference proteome</keyword>
<gene>
    <name evidence="1" type="ORF">L2E82_48298</name>
</gene>
<accession>A0ACB8YYY8</accession>
<proteinExistence type="predicted"/>
<reference evidence="1 2" key="2">
    <citation type="journal article" date="2022" name="Mol. Ecol. Resour.">
        <title>The genomes of chicory, endive, great burdock and yacon provide insights into Asteraceae paleo-polyploidization history and plant inulin production.</title>
        <authorList>
            <person name="Fan W."/>
            <person name="Wang S."/>
            <person name="Wang H."/>
            <person name="Wang A."/>
            <person name="Jiang F."/>
            <person name="Liu H."/>
            <person name="Zhao H."/>
            <person name="Xu D."/>
            <person name="Zhang Y."/>
        </authorList>
    </citation>
    <scope>NUCLEOTIDE SEQUENCE [LARGE SCALE GENOMIC DNA]</scope>
    <source>
        <strain evidence="2">cv. Punajuju</strain>
        <tissue evidence="1">Leaves</tissue>
    </source>
</reference>
<dbReference type="EMBL" id="CM042017">
    <property type="protein sequence ID" value="KAI3690318.1"/>
    <property type="molecule type" value="Genomic_DNA"/>
</dbReference>
<organism evidence="1 2">
    <name type="scientific">Cichorium intybus</name>
    <name type="common">Chicory</name>
    <dbReference type="NCBI Taxonomy" id="13427"/>
    <lineage>
        <taxon>Eukaryota</taxon>
        <taxon>Viridiplantae</taxon>
        <taxon>Streptophyta</taxon>
        <taxon>Embryophyta</taxon>
        <taxon>Tracheophyta</taxon>
        <taxon>Spermatophyta</taxon>
        <taxon>Magnoliopsida</taxon>
        <taxon>eudicotyledons</taxon>
        <taxon>Gunneridae</taxon>
        <taxon>Pentapetalae</taxon>
        <taxon>asterids</taxon>
        <taxon>campanulids</taxon>
        <taxon>Asterales</taxon>
        <taxon>Asteraceae</taxon>
        <taxon>Cichorioideae</taxon>
        <taxon>Cichorieae</taxon>
        <taxon>Cichoriinae</taxon>
        <taxon>Cichorium</taxon>
    </lineage>
</organism>
<dbReference type="Proteomes" id="UP001055811">
    <property type="component" value="Linkage Group LG09"/>
</dbReference>
<comment type="caution">
    <text evidence="1">The sequence shown here is derived from an EMBL/GenBank/DDBJ whole genome shotgun (WGS) entry which is preliminary data.</text>
</comment>
<sequence>MFISPFLFFSETLSLILWWSFVAILIPDSLGLSVNGEVFLYESSRTTRCFCKEINPCSILSDHCNYSFVQ</sequence>
<protein>
    <submittedName>
        <fullName evidence="1">Uncharacterized protein</fullName>
    </submittedName>
</protein>
<evidence type="ECO:0000313" key="1">
    <source>
        <dbReference type="EMBL" id="KAI3690318.1"/>
    </source>
</evidence>
<evidence type="ECO:0000313" key="2">
    <source>
        <dbReference type="Proteomes" id="UP001055811"/>
    </source>
</evidence>
<reference evidence="2" key="1">
    <citation type="journal article" date="2022" name="Mol. Ecol. Resour.">
        <title>The genomes of chicory, endive, great burdock and yacon provide insights into Asteraceae palaeo-polyploidization history and plant inulin production.</title>
        <authorList>
            <person name="Fan W."/>
            <person name="Wang S."/>
            <person name="Wang H."/>
            <person name="Wang A."/>
            <person name="Jiang F."/>
            <person name="Liu H."/>
            <person name="Zhao H."/>
            <person name="Xu D."/>
            <person name="Zhang Y."/>
        </authorList>
    </citation>
    <scope>NUCLEOTIDE SEQUENCE [LARGE SCALE GENOMIC DNA]</scope>
    <source>
        <strain evidence="2">cv. Punajuju</strain>
    </source>
</reference>
<name>A0ACB8YYY8_CICIN</name>